<proteinExistence type="predicted"/>
<dbReference type="AlphaFoldDB" id="A0A150GSC4"/>
<dbReference type="OrthoDB" id="535264at2759"/>
<keyword evidence="3" id="KW-1185">Reference proteome</keyword>
<comment type="caution">
    <text evidence="2">The sequence shown here is derived from an EMBL/GenBank/DDBJ whole genome shotgun (WGS) entry which is preliminary data.</text>
</comment>
<protein>
    <submittedName>
        <fullName evidence="2">Uncharacterized protein</fullName>
    </submittedName>
</protein>
<dbReference type="InterPro" id="IPR009050">
    <property type="entry name" value="Globin-like_sf"/>
</dbReference>
<gene>
    <name evidence="2" type="ORF">GPECTOR_9g657</name>
</gene>
<accession>A0A150GSC4</accession>
<evidence type="ECO:0000256" key="1">
    <source>
        <dbReference type="SAM" id="MobiDB-lite"/>
    </source>
</evidence>
<dbReference type="InterPro" id="IPR012292">
    <property type="entry name" value="Globin/Proto"/>
</dbReference>
<dbReference type="EMBL" id="LSYV01000010">
    <property type="protein sequence ID" value="KXZ52612.1"/>
    <property type="molecule type" value="Genomic_DNA"/>
</dbReference>
<dbReference type="Gene3D" id="1.10.490.10">
    <property type="entry name" value="Globins"/>
    <property type="match status" value="1"/>
</dbReference>
<dbReference type="GO" id="GO:0019825">
    <property type="term" value="F:oxygen binding"/>
    <property type="evidence" value="ECO:0007669"/>
    <property type="project" value="InterPro"/>
</dbReference>
<name>A0A150GSC4_GONPE</name>
<reference evidence="3" key="1">
    <citation type="journal article" date="2016" name="Nat. Commun.">
        <title>The Gonium pectorale genome demonstrates co-option of cell cycle regulation during the evolution of multicellularity.</title>
        <authorList>
            <person name="Hanschen E.R."/>
            <person name="Marriage T.N."/>
            <person name="Ferris P.J."/>
            <person name="Hamaji T."/>
            <person name="Toyoda A."/>
            <person name="Fujiyama A."/>
            <person name="Neme R."/>
            <person name="Noguchi H."/>
            <person name="Minakuchi Y."/>
            <person name="Suzuki M."/>
            <person name="Kawai-Toyooka H."/>
            <person name="Smith D.R."/>
            <person name="Sparks H."/>
            <person name="Anderson J."/>
            <person name="Bakaric R."/>
            <person name="Luria V."/>
            <person name="Karger A."/>
            <person name="Kirschner M.W."/>
            <person name="Durand P.M."/>
            <person name="Michod R.E."/>
            <person name="Nozaki H."/>
            <person name="Olson B.J."/>
        </authorList>
    </citation>
    <scope>NUCLEOTIDE SEQUENCE [LARGE SCALE GENOMIC DNA]</scope>
    <source>
        <strain evidence="3">NIES-2863</strain>
    </source>
</reference>
<feature type="compositionally biased region" description="Low complexity" evidence="1">
    <location>
        <begin position="203"/>
        <end position="220"/>
    </location>
</feature>
<dbReference type="Proteomes" id="UP000075714">
    <property type="component" value="Unassembled WGS sequence"/>
</dbReference>
<dbReference type="GO" id="GO:0020037">
    <property type="term" value="F:heme binding"/>
    <property type="evidence" value="ECO:0007669"/>
    <property type="project" value="InterPro"/>
</dbReference>
<feature type="compositionally biased region" description="Acidic residues" evidence="1">
    <location>
        <begin position="253"/>
        <end position="263"/>
    </location>
</feature>
<evidence type="ECO:0000313" key="3">
    <source>
        <dbReference type="Proteomes" id="UP000075714"/>
    </source>
</evidence>
<dbReference type="SUPFAM" id="SSF46458">
    <property type="entry name" value="Globin-like"/>
    <property type="match status" value="1"/>
</dbReference>
<feature type="region of interest" description="Disordered" evidence="1">
    <location>
        <begin position="191"/>
        <end position="272"/>
    </location>
</feature>
<sequence length="272" mass="29357">MGRKVSFQVQGLAPPLEVAEAEEASGAISEGSNSSHASKRIKGGEEFSMKFLVDKFYGRVLQQEPLKPFFVGVDMFKLKYQQEALMLLVFGGHELLEDELPGLSADLRLIHLHLLFEGLNLSHWQLFADIFGAVLDELVQIPEDVRQRAKAYMASTQHYFRPIEPHEWPPKVVYKGWTKRSCPFHTSFKRPVESAEDAEQDTEAAAAAAADTGAAATAAAGDGGATAEDDGEFSLPGFNSPPSAAAPAPLPTVEEEAAEEDGEAAAAAADRS</sequence>
<organism evidence="2 3">
    <name type="scientific">Gonium pectorale</name>
    <name type="common">Green alga</name>
    <dbReference type="NCBI Taxonomy" id="33097"/>
    <lineage>
        <taxon>Eukaryota</taxon>
        <taxon>Viridiplantae</taxon>
        <taxon>Chlorophyta</taxon>
        <taxon>core chlorophytes</taxon>
        <taxon>Chlorophyceae</taxon>
        <taxon>CS clade</taxon>
        <taxon>Chlamydomonadales</taxon>
        <taxon>Volvocaceae</taxon>
        <taxon>Gonium</taxon>
    </lineage>
</organism>
<evidence type="ECO:0000313" key="2">
    <source>
        <dbReference type="EMBL" id="KXZ52612.1"/>
    </source>
</evidence>